<dbReference type="RefSeq" id="WP_090286999.1">
    <property type="nucleotide sequence ID" value="NZ_FMWO01000057.1"/>
</dbReference>
<dbReference type="Pfam" id="PF04326">
    <property type="entry name" value="SLFN_AlbA_2"/>
    <property type="match status" value="1"/>
</dbReference>
<protein>
    <recommendedName>
        <fullName evidence="1">Schlafen AlbA-2 domain-containing protein</fullName>
    </recommendedName>
</protein>
<accession>A0A1G5SG23</accession>
<evidence type="ECO:0000313" key="2">
    <source>
        <dbReference type="EMBL" id="SCZ86146.1"/>
    </source>
</evidence>
<dbReference type="InterPro" id="IPR038461">
    <property type="entry name" value="Schlafen_AlbA_2_dom_sf"/>
</dbReference>
<dbReference type="InterPro" id="IPR007421">
    <property type="entry name" value="Schlafen_AlbA_2_dom"/>
</dbReference>
<name>A0A1G5SG23_9PROT</name>
<dbReference type="AlphaFoldDB" id="A0A1G5SG23"/>
<dbReference type="Proteomes" id="UP000198729">
    <property type="component" value="Unassembled WGS sequence"/>
</dbReference>
<proteinExistence type="predicted"/>
<dbReference type="EMBL" id="FMWO01000057">
    <property type="protein sequence ID" value="SCZ86146.1"/>
    <property type="molecule type" value="Genomic_DNA"/>
</dbReference>
<dbReference type="Gene3D" id="3.30.950.30">
    <property type="entry name" value="Schlafen, AAA domain"/>
    <property type="match status" value="1"/>
</dbReference>
<sequence>MAFPTTRMSGYIDLNARISLALSRCQEQPWPKLCWRLLKTIMGMANLRDGGLILIGVGEKGTTWELTGIDPAHLTTFDYDNIIDQLSKYASPQINMDIVLHDHDDGKRYLTFHVHQFNDSPVVCRKNSPNDLKPKDQFSAGDVYVRPTIGKPQTVRVTDAARLHDLLELASEFRARRMLEVGKRVGLVPAESSKTKYEAELATVEGDPVPIKTYPFWRVQYHPEFYDSDLIPTLSDCFRLVEKSRVQFRGWDFPHLARSSDSSHGVVRGSQSIGSWANFMGSMEYWYLFQSGQFVHFSALREATETEWRDKLQQATKSHLGRLGSVDWDTVPGYISLVNLIYTVTEYFEFAARICQAGVYKGNLDIDIGLTGVKGYMLTTDWDRMWSQNCVASEDNLSKTWKVSSESLVSESLEHSLKAIVWLVECLGWLSPNEESIRSDQKKLISGRL</sequence>
<gene>
    <name evidence="2" type="ORF">NSMM_490035</name>
</gene>
<feature type="domain" description="Schlafen AlbA-2" evidence="1">
    <location>
        <begin position="32"/>
        <end position="146"/>
    </location>
</feature>
<keyword evidence="3" id="KW-1185">Reference proteome</keyword>
<evidence type="ECO:0000259" key="1">
    <source>
        <dbReference type="Pfam" id="PF04326"/>
    </source>
</evidence>
<reference evidence="2 3" key="1">
    <citation type="submission" date="2016-10" db="EMBL/GenBank/DDBJ databases">
        <authorList>
            <person name="de Groot N.N."/>
        </authorList>
    </citation>
    <scope>NUCLEOTIDE SEQUENCE [LARGE SCALE GENOMIC DNA]</scope>
    <source>
        <strain evidence="2">1</strain>
    </source>
</reference>
<dbReference type="OrthoDB" id="8410076at2"/>
<organism evidence="2 3">
    <name type="scientific">Nitrosomonas mobilis</name>
    <dbReference type="NCBI Taxonomy" id="51642"/>
    <lineage>
        <taxon>Bacteria</taxon>
        <taxon>Pseudomonadati</taxon>
        <taxon>Pseudomonadota</taxon>
        <taxon>Betaproteobacteria</taxon>
        <taxon>Nitrosomonadales</taxon>
        <taxon>Nitrosomonadaceae</taxon>
        <taxon>Nitrosomonas</taxon>
    </lineage>
</organism>
<evidence type="ECO:0000313" key="3">
    <source>
        <dbReference type="Proteomes" id="UP000198729"/>
    </source>
</evidence>